<protein>
    <submittedName>
        <fullName evidence="3">(pine wood nematode) hypothetical protein</fullName>
    </submittedName>
</protein>
<dbReference type="Proteomes" id="UP000582659">
    <property type="component" value="Unassembled WGS sequence"/>
</dbReference>
<accession>A0A1I7RHZ8</accession>
<evidence type="ECO:0000313" key="6">
    <source>
        <dbReference type="WBParaSite" id="BXY_0032700.1"/>
    </source>
</evidence>
<reference evidence="3" key="2">
    <citation type="submission" date="2020-09" db="EMBL/GenBank/DDBJ databases">
        <authorList>
            <person name="Kikuchi T."/>
        </authorList>
    </citation>
    <scope>NUCLEOTIDE SEQUENCE</scope>
    <source>
        <strain evidence="3">Ka4C1</strain>
    </source>
</reference>
<feature type="chain" id="PRO_5036021794" evidence="2">
    <location>
        <begin position="18"/>
        <end position="250"/>
    </location>
</feature>
<feature type="compositionally biased region" description="Pro residues" evidence="1">
    <location>
        <begin position="103"/>
        <end position="127"/>
    </location>
</feature>
<keyword evidence="2" id="KW-0732">Signal</keyword>
<name>A0A1I7RHZ8_BURXY</name>
<dbReference type="AlphaFoldDB" id="A0A1I7RHZ8"/>
<feature type="region of interest" description="Disordered" evidence="1">
    <location>
        <begin position="96"/>
        <end position="127"/>
    </location>
</feature>
<evidence type="ECO:0000256" key="1">
    <source>
        <dbReference type="SAM" id="MobiDB-lite"/>
    </source>
</evidence>
<evidence type="ECO:0000313" key="5">
    <source>
        <dbReference type="Proteomes" id="UP000659654"/>
    </source>
</evidence>
<dbReference type="EMBL" id="CAJFCV020000004">
    <property type="protein sequence ID" value="CAG9115261.1"/>
    <property type="molecule type" value="Genomic_DNA"/>
</dbReference>
<evidence type="ECO:0000313" key="4">
    <source>
        <dbReference type="Proteomes" id="UP000095284"/>
    </source>
</evidence>
<dbReference type="WBParaSite" id="BXY_0032700.1">
    <property type="protein sequence ID" value="BXY_0032700.1"/>
    <property type="gene ID" value="BXY_0032700"/>
</dbReference>
<gene>
    <name evidence="3" type="ORF">BXYJ_LOCUS8813</name>
</gene>
<evidence type="ECO:0000256" key="2">
    <source>
        <dbReference type="SAM" id="SignalP"/>
    </source>
</evidence>
<feature type="signal peptide" evidence="2">
    <location>
        <begin position="1"/>
        <end position="17"/>
    </location>
</feature>
<sequence length="250" mass="26433">MAKSILLSLAFVYTVLAQPQNGLQGPPGQAPNGINGVPGNGQGAPNNGIVTPAPFVLPTFPTFPTLPPLLLNLPTLPPLPTFAPLPAVAPIPPNNVLFGGPANPGPQSEPPSPPNPRSPPVPLPGPNVPGVFVAKQNPLFPPFPSLFPTTVPPPTLLPPLPTIPPLFPTTTLFPPLPTLFPTQKPTLLPPLINPFAITTTVRPTILPGIPFPQKRIDPNQARAYISTHPLRARDETIETDPRQPKEEELD</sequence>
<dbReference type="Proteomes" id="UP000095284">
    <property type="component" value="Unplaced"/>
</dbReference>
<feature type="region of interest" description="Disordered" evidence="1">
    <location>
        <begin position="226"/>
        <end position="250"/>
    </location>
</feature>
<organism evidence="4 6">
    <name type="scientific">Bursaphelenchus xylophilus</name>
    <name type="common">Pinewood nematode worm</name>
    <name type="synonym">Aphelenchoides xylophilus</name>
    <dbReference type="NCBI Taxonomy" id="6326"/>
    <lineage>
        <taxon>Eukaryota</taxon>
        <taxon>Metazoa</taxon>
        <taxon>Ecdysozoa</taxon>
        <taxon>Nematoda</taxon>
        <taxon>Chromadorea</taxon>
        <taxon>Rhabditida</taxon>
        <taxon>Tylenchina</taxon>
        <taxon>Tylenchomorpha</taxon>
        <taxon>Aphelenchoidea</taxon>
        <taxon>Aphelenchoididae</taxon>
        <taxon>Bursaphelenchus</taxon>
    </lineage>
</organism>
<dbReference type="EMBL" id="CAJFDI010000004">
    <property type="protein sequence ID" value="CAD5225974.1"/>
    <property type="molecule type" value="Genomic_DNA"/>
</dbReference>
<evidence type="ECO:0000313" key="3">
    <source>
        <dbReference type="EMBL" id="CAD5225974.1"/>
    </source>
</evidence>
<feature type="compositionally biased region" description="Basic and acidic residues" evidence="1">
    <location>
        <begin position="231"/>
        <end position="250"/>
    </location>
</feature>
<keyword evidence="5" id="KW-1185">Reference proteome</keyword>
<proteinExistence type="predicted"/>
<reference evidence="6" key="1">
    <citation type="submission" date="2016-11" db="UniProtKB">
        <authorList>
            <consortium name="WormBaseParasite"/>
        </authorList>
    </citation>
    <scope>IDENTIFICATION</scope>
</reference>
<dbReference type="Proteomes" id="UP000659654">
    <property type="component" value="Unassembled WGS sequence"/>
</dbReference>